<sequence>MALRNNMDITANVHGGFYLDGPGVQVSRRFWMAEPFALARSSELGYRAPAATRAVAMVLEHPGCSVSGFSALAVFGLRFFADSFHTTLHGAVRKTVQATQYTPRITRARPRNIWTVRYQGQPIRISQPGSAVVEALQCIRAGEIRWPVATVDGWSPADLRALQLIDASRRHLNIHPDLIYNAARNRLPRAWLKRIVGASSDLADSPKETEMRLIVQQICEELGVELSEQVTVSDGNGIITTFDLAITELGIGLMYDGEHHLQRSQRDRDSAINLRCVMQGWTVLRFTAGTMGKIAQLLRELISQRL</sequence>
<dbReference type="OrthoDB" id="4423208at2"/>
<protein>
    <recommendedName>
        <fullName evidence="3">DUF559 domain-containing protein</fullName>
    </recommendedName>
</protein>
<accession>D7WBJ5</accession>
<dbReference type="RefSeq" id="WP_005287399.1">
    <property type="nucleotide sequence ID" value="NZ_CM000961.1"/>
</dbReference>
<dbReference type="HOGENOM" id="CLU_059338_1_0_11"/>
<comment type="caution">
    <text evidence="1">The sequence shown here is derived from an EMBL/GenBank/DDBJ whole genome shotgun (WGS) entry which is preliminary data.</text>
</comment>
<proteinExistence type="predicted"/>
<dbReference type="Proteomes" id="UP000004208">
    <property type="component" value="Unassembled WGS sequence"/>
</dbReference>
<dbReference type="eggNOG" id="ENOG5031ISR">
    <property type="taxonomic scope" value="Bacteria"/>
</dbReference>
<keyword evidence="2" id="KW-1185">Reference proteome</keyword>
<dbReference type="EMBL" id="ACLJ02000001">
    <property type="protein sequence ID" value="EFK55226.1"/>
    <property type="molecule type" value="Genomic_DNA"/>
</dbReference>
<evidence type="ECO:0008006" key="3">
    <source>
        <dbReference type="Google" id="ProtNLM"/>
    </source>
</evidence>
<gene>
    <name evidence="1" type="ORF">HMPREF0291_10484</name>
</gene>
<dbReference type="Gene3D" id="3.40.960.10">
    <property type="entry name" value="VSR Endonuclease"/>
    <property type="match status" value="1"/>
</dbReference>
<dbReference type="AlphaFoldDB" id="D7WBJ5"/>
<name>D7WBJ5_9CORY</name>
<reference evidence="1" key="1">
    <citation type="submission" date="2010-06" db="EMBL/GenBank/DDBJ databases">
        <authorList>
            <person name="Muzny D."/>
            <person name="Qin X."/>
            <person name="Buhay C."/>
            <person name="Dugan-Rocha S."/>
            <person name="Ding Y."/>
            <person name="Chen G."/>
            <person name="Hawes A."/>
            <person name="Holder M."/>
            <person name="Jhangiani S."/>
            <person name="Johnson A."/>
            <person name="Khan Z."/>
            <person name="Li Z."/>
            <person name="Liu W."/>
            <person name="Liu X."/>
            <person name="Perez L."/>
            <person name="Shen H."/>
            <person name="Wang Q."/>
            <person name="Watt J."/>
            <person name="Xi L."/>
            <person name="Xin Y."/>
            <person name="Zhou J."/>
            <person name="Deng J."/>
            <person name="Jiang H."/>
            <person name="Liu Y."/>
            <person name="Qu J."/>
            <person name="Song X.-Z."/>
            <person name="Zhang L."/>
            <person name="Villasana D."/>
            <person name="Johnson A."/>
            <person name="Liu J."/>
            <person name="Liyanage D."/>
            <person name="Lorensuhewa L."/>
            <person name="Robinson T."/>
            <person name="Song A."/>
            <person name="Song B.-B."/>
            <person name="Dinh H."/>
            <person name="Thornton R."/>
            <person name="Coyle M."/>
            <person name="Francisco L."/>
            <person name="Jackson L."/>
            <person name="Javaid M."/>
            <person name="Korchina V."/>
            <person name="Kovar C."/>
            <person name="Mata R."/>
            <person name="Mathew T."/>
            <person name="Ngo R."/>
            <person name="Nguyen L."/>
            <person name="Nguyen N."/>
            <person name="Okwuonu G."/>
            <person name="Ongeri F."/>
            <person name="Pham C."/>
            <person name="Simmons D."/>
            <person name="Wilczek-Boney K."/>
            <person name="Hale W."/>
            <person name="Jakkamsetti A."/>
            <person name="Pham P."/>
            <person name="Ruth R."/>
            <person name="San Lucas F."/>
            <person name="Warren J."/>
            <person name="Zhang J."/>
            <person name="Zhao Z."/>
            <person name="Zhou C."/>
            <person name="Zhu D."/>
            <person name="Lee S."/>
            <person name="Bess C."/>
            <person name="Blankenburg K."/>
            <person name="Forbes L."/>
            <person name="Fu Q."/>
            <person name="Gubbala S."/>
            <person name="Hirani K."/>
            <person name="Jayaseelan J.C."/>
            <person name="Lara F."/>
            <person name="Munidasa M."/>
            <person name="Palculict T."/>
            <person name="Patil S."/>
            <person name="Pu L.-L."/>
            <person name="Saada N."/>
            <person name="Tang L."/>
            <person name="Weissenberger G."/>
            <person name="Zhu Y."/>
            <person name="Hemphill L."/>
            <person name="Shang Y."/>
            <person name="Youmans B."/>
            <person name="Ayvaz T."/>
            <person name="Ross M."/>
            <person name="Santibanez J."/>
            <person name="Aqrawi P."/>
            <person name="Gross S."/>
            <person name="Joshi V."/>
            <person name="Fowler G."/>
            <person name="Nazareth L."/>
            <person name="Reid J."/>
            <person name="Worley K."/>
            <person name="Petrosino J."/>
            <person name="Highlander S."/>
            <person name="Gibbs R."/>
        </authorList>
    </citation>
    <scope>NUCLEOTIDE SEQUENCE [LARGE SCALE GENOMIC DNA]</scope>
    <source>
        <strain evidence="1">ATCC 33030</strain>
    </source>
</reference>
<evidence type="ECO:0000313" key="1">
    <source>
        <dbReference type="EMBL" id="EFK55226.1"/>
    </source>
</evidence>
<organism evidence="1 2">
    <name type="scientific">Corynebacterium genitalium ATCC 33030</name>
    <dbReference type="NCBI Taxonomy" id="585529"/>
    <lineage>
        <taxon>Bacteria</taxon>
        <taxon>Bacillati</taxon>
        <taxon>Actinomycetota</taxon>
        <taxon>Actinomycetes</taxon>
        <taxon>Mycobacteriales</taxon>
        <taxon>Corynebacteriaceae</taxon>
        <taxon>Corynebacterium</taxon>
    </lineage>
</organism>
<evidence type="ECO:0000313" key="2">
    <source>
        <dbReference type="Proteomes" id="UP000004208"/>
    </source>
</evidence>